<dbReference type="GO" id="GO:0019646">
    <property type="term" value="P:aerobic electron transport chain"/>
    <property type="evidence" value="ECO:0007669"/>
    <property type="project" value="TreeGrafter"/>
</dbReference>
<keyword evidence="8" id="KW-0249">Electron transport</keyword>
<dbReference type="EMBL" id="LDZY01000009">
    <property type="protein sequence ID" value="KLU65234.1"/>
    <property type="molecule type" value="Genomic_DNA"/>
</dbReference>
<organism evidence="13 14">
    <name type="scientific">Desulfosporosinus acididurans</name>
    <dbReference type="NCBI Taxonomy" id="476652"/>
    <lineage>
        <taxon>Bacteria</taxon>
        <taxon>Bacillati</taxon>
        <taxon>Bacillota</taxon>
        <taxon>Clostridia</taxon>
        <taxon>Eubacteriales</taxon>
        <taxon>Desulfitobacteriaceae</taxon>
        <taxon>Desulfosporosinus</taxon>
    </lineage>
</organism>
<comment type="subcellular location">
    <subcellularLocation>
        <location evidence="1">Cell membrane</location>
        <topology evidence="1">Multi-pass membrane protein</topology>
    </subcellularLocation>
</comment>
<evidence type="ECO:0000256" key="12">
    <source>
        <dbReference type="SAM" id="Phobius"/>
    </source>
</evidence>
<keyword evidence="14" id="KW-1185">Reference proteome</keyword>
<gene>
    <name evidence="13" type="primary">cydB</name>
    <name evidence="13" type="ORF">DEAC_c27860</name>
</gene>
<feature type="transmembrane region" description="Helical" evidence="12">
    <location>
        <begin position="251"/>
        <end position="272"/>
    </location>
</feature>
<dbReference type="RefSeq" id="WP_047810619.1">
    <property type="nucleotide sequence ID" value="NZ_LDZY01000009.1"/>
</dbReference>
<sequence length="334" mass="36909">MDLNSLWFILIAVLFVGFFFLEGFDFGVGILLPILGKNDVDRRQIINTIGPHWDGNEVWMITAGGAIFAAFPNWYATLFSGFFLALFLVLVALIIRGVAFEFRSSHSSAGWRTSWDWAIFTGSILSAILWGVAVANLIKGVPIDAKMQYVGTFFDLLSPYTIIGGLTTLFVFVFHGALFLSLKTTGKMAEKAAKTARSVGLLAIVIVLIMAGCTYFQTGLFSSLGAGITLLSSGITLVLANVLLRSQKVKAAFVLNGLTILLFTVAMFWGLFPHVMISSLNPNWSLTIYNASSSPYTLKIMTIVAFTMVPIVLLYQGWTYWVFRKRVTEKDLHY</sequence>
<keyword evidence="11 12" id="KW-0472">Membrane</keyword>
<feature type="transmembrane region" description="Helical" evidence="12">
    <location>
        <begin position="82"/>
        <end position="102"/>
    </location>
</feature>
<dbReference type="NCBIfam" id="TIGR00203">
    <property type="entry name" value="cydB"/>
    <property type="match status" value="1"/>
</dbReference>
<dbReference type="InterPro" id="IPR003317">
    <property type="entry name" value="Cyt-d_oxidase_su2"/>
</dbReference>
<feature type="transmembrane region" description="Helical" evidence="12">
    <location>
        <begin position="224"/>
        <end position="244"/>
    </location>
</feature>
<evidence type="ECO:0000313" key="13">
    <source>
        <dbReference type="EMBL" id="KLU65234.1"/>
    </source>
</evidence>
<dbReference type="EC" id="1.10.3.10" evidence="13"/>
<feature type="transmembrane region" description="Helical" evidence="12">
    <location>
        <begin position="300"/>
        <end position="323"/>
    </location>
</feature>
<dbReference type="PANTHER" id="PTHR43141:SF5">
    <property type="entry name" value="CYTOCHROME BD-I UBIQUINOL OXIDASE SUBUNIT 2"/>
    <property type="match status" value="1"/>
</dbReference>
<evidence type="ECO:0000256" key="11">
    <source>
        <dbReference type="ARBA" id="ARBA00023136"/>
    </source>
</evidence>
<name>A0A0J1FP10_9FIRM</name>
<evidence type="ECO:0000256" key="9">
    <source>
        <dbReference type="ARBA" id="ARBA00022989"/>
    </source>
</evidence>
<dbReference type="GO" id="GO:0005886">
    <property type="term" value="C:plasma membrane"/>
    <property type="evidence" value="ECO:0007669"/>
    <property type="project" value="UniProtKB-SubCell"/>
</dbReference>
<keyword evidence="3" id="KW-0813">Transport</keyword>
<evidence type="ECO:0000256" key="5">
    <source>
        <dbReference type="ARBA" id="ARBA00022617"/>
    </source>
</evidence>
<dbReference type="Pfam" id="PF02322">
    <property type="entry name" value="Cyt_bd_oxida_II"/>
    <property type="match status" value="1"/>
</dbReference>
<comment type="caution">
    <text evidence="13">The sequence shown here is derived from an EMBL/GenBank/DDBJ whole genome shotgun (WGS) entry which is preliminary data.</text>
</comment>
<keyword evidence="9 12" id="KW-1133">Transmembrane helix</keyword>
<dbReference type="GO" id="GO:0070069">
    <property type="term" value="C:cytochrome complex"/>
    <property type="evidence" value="ECO:0007669"/>
    <property type="project" value="TreeGrafter"/>
</dbReference>
<dbReference type="STRING" id="476652.DEAC_c27860"/>
<feature type="transmembrane region" description="Helical" evidence="12">
    <location>
        <begin position="114"/>
        <end position="138"/>
    </location>
</feature>
<evidence type="ECO:0000256" key="3">
    <source>
        <dbReference type="ARBA" id="ARBA00022448"/>
    </source>
</evidence>
<keyword evidence="4" id="KW-1003">Cell membrane</keyword>
<accession>A0A0J1FP10</accession>
<dbReference type="GO" id="GO:0016682">
    <property type="term" value="F:oxidoreductase activity, acting on diphenols and related substances as donors, oxygen as acceptor"/>
    <property type="evidence" value="ECO:0007669"/>
    <property type="project" value="TreeGrafter"/>
</dbReference>
<keyword evidence="13" id="KW-0560">Oxidoreductase</keyword>
<dbReference type="PATRIC" id="fig|476652.3.peg.2915"/>
<feature type="transmembrane region" description="Helical" evidence="12">
    <location>
        <begin position="199"/>
        <end position="218"/>
    </location>
</feature>
<evidence type="ECO:0000256" key="7">
    <source>
        <dbReference type="ARBA" id="ARBA00022723"/>
    </source>
</evidence>
<reference evidence="13 14" key="1">
    <citation type="submission" date="2015-06" db="EMBL/GenBank/DDBJ databases">
        <title>Draft genome of the moderately acidophilic sulfate reducer Candidatus Desulfosporosinus acididurans strain M1.</title>
        <authorList>
            <person name="Poehlein A."/>
            <person name="Petzsch P."/>
            <person name="Johnson B.D."/>
            <person name="Schloemann M."/>
            <person name="Daniel R."/>
            <person name="Muehling M."/>
        </authorList>
    </citation>
    <scope>NUCLEOTIDE SEQUENCE [LARGE SCALE GENOMIC DNA]</scope>
    <source>
        <strain evidence="13 14">M1</strain>
    </source>
</reference>
<evidence type="ECO:0000313" key="14">
    <source>
        <dbReference type="Proteomes" id="UP000036356"/>
    </source>
</evidence>
<feature type="transmembrane region" description="Helical" evidence="12">
    <location>
        <begin position="6"/>
        <end position="36"/>
    </location>
</feature>
<evidence type="ECO:0000256" key="2">
    <source>
        <dbReference type="ARBA" id="ARBA00007543"/>
    </source>
</evidence>
<dbReference type="Proteomes" id="UP000036356">
    <property type="component" value="Unassembled WGS sequence"/>
</dbReference>
<protein>
    <submittedName>
        <fullName evidence="13">Cytochrome bd-I ubiquinol oxidase subunit 2</fullName>
        <ecNumber evidence="13">1.10.3.10</ecNumber>
    </submittedName>
</protein>
<feature type="transmembrane region" description="Helical" evidence="12">
    <location>
        <begin position="158"/>
        <end position="178"/>
    </location>
</feature>
<keyword evidence="7" id="KW-0479">Metal-binding</keyword>
<keyword evidence="10" id="KW-0408">Iron</keyword>
<keyword evidence="6 12" id="KW-0812">Transmembrane</keyword>
<evidence type="ECO:0000256" key="8">
    <source>
        <dbReference type="ARBA" id="ARBA00022982"/>
    </source>
</evidence>
<evidence type="ECO:0000256" key="6">
    <source>
        <dbReference type="ARBA" id="ARBA00022692"/>
    </source>
</evidence>
<dbReference type="PIRSF" id="PIRSF000267">
    <property type="entry name" value="Cyt_oxidse_sub2"/>
    <property type="match status" value="1"/>
</dbReference>
<dbReference type="AlphaFoldDB" id="A0A0J1FP10"/>
<proteinExistence type="inferred from homology"/>
<dbReference type="GO" id="GO:0046872">
    <property type="term" value="F:metal ion binding"/>
    <property type="evidence" value="ECO:0007669"/>
    <property type="project" value="UniProtKB-KW"/>
</dbReference>
<keyword evidence="5" id="KW-0349">Heme</keyword>
<dbReference type="GO" id="GO:0009055">
    <property type="term" value="F:electron transfer activity"/>
    <property type="evidence" value="ECO:0007669"/>
    <property type="project" value="TreeGrafter"/>
</dbReference>
<evidence type="ECO:0000256" key="10">
    <source>
        <dbReference type="ARBA" id="ARBA00023004"/>
    </source>
</evidence>
<comment type="similarity">
    <text evidence="2">Belongs to the cytochrome ubiquinol oxidase subunit 2 family.</text>
</comment>
<dbReference type="PANTHER" id="PTHR43141">
    <property type="entry name" value="CYTOCHROME BD2 SUBUNIT II"/>
    <property type="match status" value="1"/>
</dbReference>
<evidence type="ECO:0000256" key="1">
    <source>
        <dbReference type="ARBA" id="ARBA00004651"/>
    </source>
</evidence>
<evidence type="ECO:0000256" key="4">
    <source>
        <dbReference type="ARBA" id="ARBA00022475"/>
    </source>
</evidence>